<accession>A0ABD0LQX2</accession>
<dbReference type="EMBL" id="JACVVK020000032">
    <property type="protein sequence ID" value="KAK7501387.1"/>
    <property type="molecule type" value="Genomic_DNA"/>
</dbReference>
<keyword evidence="2" id="KW-1185">Reference proteome</keyword>
<reference evidence="1 2" key="1">
    <citation type="journal article" date="2023" name="Sci. Data">
        <title>Genome assembly of the Korean intertidal mud-creeper Batillaria attramentaria.</title>
        <authorList>
            <person name="Patra A.K."/>
            <person name="Ho P.T."/>
            <person name="Jun S."/>
            <person name="Lee S.J."/>
            <person name="Kim Y."/>
            <person name="Won Y.J."/>
        </authorList>
    </citation>
    <scope>NUCLEOTIDE SEQUENCE [LARGE SCALE GENOMIC DNA]</scope>
    <source>
        <strain evidence="1">Wonlab-2016</strain>
    </source>
</reference>
<proteinExistence type="predicted"/>
<name>A0ABD0LQX2_9CAEN</name>
<evidence type="ECO:0000313" key="1">
    <source>
        <dbReference type="EMBL" id="KAK7501387.1"/>
    </source>
</evidence>
<organism evidence="1 2">
    <name type="scientific">Batillaria attramentaria</name>
    <dbReference type="NCBI Taxonomy" id="370345"/>
    <lineage>
        <taxon>Eukaryota</taxon>
        <taxon>Metazoa</taxon>
        <taxon>Spiralia</taxon>
        <taxon>Lophotrochozoa</taxon>
        <taxon>Mollusca</taxon>
        <taxon>Gastropoda</taxon>
        <taxon>Caenogastropoda</taxon>
        <taxon>Sorbeoconcha</taxon>
        <taxon>Cerithioidea</taxon>
        <taxon>Batillariidae</taxon>
        <taxon>Batillaria</taxon>
    </lineage>
</organism>
<sequence length="127" mass="13517">MLSPTPNENRDRYLPYIFKAIIVNTGRIISLTVRGNYPVCITEPRDSNQHTWPDAGLVVSPSPVVASAECCGGLGQAGAGCGGDRSGITPPAGTARWWRFSAGDDAPCVDGLGRRPRVRGSRLHQTA</sequence>
<dbReference type="AlphaFoldDB" id="A0ABD0LQX2"/>
<dbReference type="Proteomes" id="UP001519460">
    <property type="component" value="Unassembled WGS sequence"/>
</dbReference>
<evidence type="ECO:0000313" key="2">
    <source>
        <dbReference type="Proteomes" id="UP001519460"/>
    </source>
</evidence>
<comment type="caution">
    <text evidence="1">The sequence shown here is derived from an EMBL/GenBank/DDBJ whole genome shotgun (WGS) entry which is preliminary data.</text>
</comment>
<protein>
    <submittedName>
        <fullName evidence="1">Uncharacterized protein</fullName>
    </submittedName>
</protein>
<gene>
    <name evidence="1" type="ORF">BaRGS_00007512</name>
</gene>